<dbReference type="RefSeq" id="WP_256612365.1">
    <property type="nucleotide sequence ID" value="NZ_JANIBM010000037.1"/>
</dbReference>
<evidence type="ECO:0000313" key="1">
    <source>
        <dbReference type="EMBL" id="MCQ8183142.1"/>
    </source>
</evidence>
<organism evidence="1 2">
    <name type="scientific">Methylomonas aurea</name>
    <dbReference type="NCBI Taxonomy" id="2952224"/>
    <lineage>
        <taxon>Bacteria</taxon>
        <taxon>Pseudomonadati</taxon>
        <taxon>Pseudomonadota</taxon>
        <taxon>Gammaproteobacteria</taxon>
        <taxon>Methylococcales</taxon>
        <taxon>Methylococcaceae</taxon>
        <taxon>Methylomonas</taxon>
    </lineage>
</organism>
<proteinExistence type="predicted"/>
<reference evidence="1 2" key="1">
    <citation type="submission" date="2022-07" db="EMBL/GenBank/DDBJ databases">
        <title>Methylomonas rivi sp. nov., Methylomonas rosea sp. nov., Methylomonas aureus sp. nov. and Methylomonas subterranea sp. nov., four novel methanotrophs isolated from a freshwater creek and the deep terrestrial subsurface.</title>
        <authorList>
            <person name="Abin C."/>
            <person name="Sankaranarayanan K."/>
            <person name="Garner C."/>
            <person name="Sindelar R."/>
            <person name="Kotary K."/>
            <person name="Garner R."/>
            <person name="Barclay S."/>
            <person name="Lawson P."/>
            <person name="Krumholz L."/>
        </authorList>
    </citation>
    <scope>NUCLEOTIDE SEQUENCE [LARGE SCALE GENOMIC DNA]</scope>
    <source>
        <strain evidence="1 2">SURF-1</strain>
    </source>
</reference>
<comment type="caution">
    <text evidence="1">The sequence shown here is derived from an EMBL/GenBank/DDBJ whole genome shotgun (WGS) entry which is preliminary data.</text>
</comment>
<evidence type="ECO:0000313" key="2">
    <source>
        <dbReference type="Proteomes" id="UP001524569"/>
    </source>
</evidence>
<gene>
    <name evidence="1" type="ORF">NP603_18655</name>
</gene>
<protein>
    <submittedName>
        <fullName evidence="1">Uncharacterized protein</fullName>
    </submittedName>
</protein>
<accession>A0ABT1ULP1</accession>
<sequence>MAEFYVEINAQANGDHLVHNAACSQLPAKDGIRYLGSIASCASAVKKAAESFRQVNGCPQCATSCHIA</sequence>
<dbReference type="Proteomes" id="UP001524569">
    <property type="component" value="Unassembled WGS sequence"/>
</dbReference>
<dbReference type="EMBL" id="JANIBM010000037">
    <property type="protein sequence ID" value="MCQ8183142.1"/>
    <property type="molecule type" value="Genomic_DNA"/>
</dbReference>
<name>A0ABT1ULP1_9GAMM</name>
<keyword evidence="2" id="KW-1185">Reference proteome</keyword>